<dbReference type="PANTHER" id="PTHR43671">
    <property type="entry name" value="SERINE/THREONINE-PROTEIN KINASE NEK"/>
    <property type="match status" value="1"/>
</dbReference>
<dbReference type="SMART" id="SM00220">
    <property type="entry name" value="S_TKc"/>
    <property type="match status" value="1"/>
</dbReference>
<dbReference type="EC" id="2.7.11.1" evidence="1"/>
<gene>
    <name evidence="7" type="ORF">THASP1DRAFT_23690</name>
</gene>
<dbReference type="STRING" id="78915.A0A4P9XQG5"/>
<evidence type="ECO:0000256" key="5">
    <source>
        <dbReference type="ARBA" id="ARBA00022840"/>
    </source>
</evidence>
<dbReference type="Proteomes" id="UP000271241">
    <property type="component" value="Unassembled WGS sequence"/>
</dbReference>
<dbReference type="PANTHER" id="PTHR43671:SF13">
    <property type="entry name" value="SERINE_THREONINE-PROTEIN KINASE NEK2"/>
    <property type="match status" value="1"/>
</dbReference>
<dbReference type="GO" id="GO:0004674">
    <property type="term" value="F:protein serine/threonine kinase activity"/>
    <property type="evidence" value="ECO:0007669"/>
    <property type="project" value="UniProtKB-EC"/>
</dbReference>
<name>A0A4P9XQG5_9FUNG</name>
<dbReference type="InterPro" id="IPR000719">
    <property type="entry name" value="Prot_kinase_dom"/>
</dbReference>
<proteinExistence type="predicted"/>
<dbReference type="PROSITE" id="PS50011">
    <property type="entry name" value="PROTEIN_KINASE_DOM"/>
    <property type="match status" value="1"/>
</dbReference>
<dbReference type="OrthoDB" id="3247966at2759"/>
<keyword evidence="2" id="KW-0808">Transferase</keyword>
<dbReference type="EMBL" id="KZ992618">
    <property type="protein sequence ID" value="RKP08275.1"/>
    <property type="molecule type" value="Genomic_DNA"/>
</dbReference>
<evidence type="ECO:0000313" key="8">
    <source>
        <dbReference type="Proteomes" id="UP000271241"/>
    </source>
</evidence>
<dbReference type="InterPro" id="IPR011009">
    <property type="entry name" value="Kinase-like_dom_sf"/>
</dbReference>
<reference evidence="8" key="1">
    <citation type="journal article" date="2018" name="Nat. Microbiol.">
        <title>Leveraging single-cell genomics to expand the fungal tree of life.</title>
        <authorList>
            <person name="Ahrendt S.R."/>
            <person name="Quandt C.A."/>
            <person name="Ciobanu D."/>
            <person name="Clum A."/>
            <person name="Salamov A."/>
            <person name="Andreopoulos B."/>
            <person name="Cheng J.F."/>
            <person name="Woyke T."/>
            <person name="Pelin A."/>
            <person name="Henrissat B."/>
            <person name="Reynolds N.K."/>
            <person name="Benny G.L."/>
            <person name="Smith M.E."/>
            <person name="James T.Y."/>
            <person name="Grigoriev I.V."/>
        </authorList>
    </citation>
    <scope>NUCLEOTIDE SEQUENCE [LARGE SCALE GENOMIC DNA]</scope>
    <source>
        <strain evidence="8">RSA 1356</strain>
    </source>
</reference>
<evidence type="ECO:0000256" key="1">
    <source>
        <dbReference type="ARBA" id="ARBA00012513"/>
    </source>
</evidence>
<dbReference type="Gene3D" id="1.10.510.10">
    <property type="entry name" value="Transferase(Phosphotransferase) domain 1"/>
    <property type="match status" value="1"/>
</dbReference>
<dbReference type="Pfam" id="PF00069">
    <property type="entry name" value="Pkinase"/>
    <property type="match status" value="1"/>
</dbReference>
<evidence type="ECO:0000256" key="4">
    <source>
        <dbReference type="ARBA" id="ARBA00022777"/>
    </source>
</evidence>
<keyword evidence="3" id="KW-0547">Nucleotide-binding</keyword>
<organism evidence="7 8">
    <name type="scientific">Thamnocephalis sphaerospora</name>
    <dbReference type="NCBI Taxonomy" id="78915"/>
    <lineage>
        <taxon>Eukaryota</taxon>
        <taxon>Fungi</taxon>
        <taxon>Fungi incertae sedis</taxon>
        <taxon>Zoopagomycota</taxon>
        <taxon>Zoopagomycotina</taxon>
        <taxon>Zoopagomycetes</taxon>
        <taxon>Zoopagales</taxon>
        <taxon>Sigmoideomycetaceae</taxon>
        <taxon>Thamnocephalis</taxon>
    </lineage>
</organism>
<evidence type="ECO:0000256" key="3">
    <source>
        <dbReference type="ARBA" id="ARBA00022741"/>
    </source>
</evidence>
<dbReference type="GO" id="GO:0005524">
    <property type="term" value="F:ATP binding"/>
    <property type="evidence" value="ECO:0007669"/>
    <property type="project" value="UniProtKB-KW"/>
</dbReference>
<evidence type="ECO:0000313" key="7">
    <source>
        <dbReference type="EMBL" id="RKP08275.1"/>
    </source>
</evidence>
<protein>
    <recommendedName>
        <fullName evidence="1">non-specific serine/threonine protein kinase</fullName>
        <ecNumber evidence="1">2.7.11.1</ecNumber>
    </recommendedName>
</protein>
<accession>A0A4P9XQG5</accession>
<keyword evidence="8" id="KW-1185">Reference proteome</keyword>
<evidence type="ECO:0000259" key="6">
    <source>
        <dbReference type="PROSITE" id="PS50011"/>
    </source>
</evidence>
<evidence type="ECO:0000256" key="2">
    <source>
        <dbReference type="ARBA" id="ARBA00022679"/>
    </source>
</evidence>
<keyword evidence="4 7" id="KW-0418">Kinase</keyword>
<dbReference type="AlphaFoldDB" id="A0A4P9XQG5"/>
<dbReference type="SUPFAM" id="SSF56112">
    <property type="entry name" value="Protein kinase-like (PK-like)"/>
    <property type="match status" value="1"/>
</dbReference>
<feature type="domain" description="Protein kinase" evidence="6">
    <location>
        <begin position="1"/>
        <end position="270"/>
    </location>
</feature>
<sequence>MVRYKEKPGFMKCTANKELFGVEVRALQALRGGQPERYNLPVSAKSAFVGMLHAAQVSKGFFCIILNRIEGVRLAQFAKRLTPAERDQLLPGVFAQLIDALDTIALAYMHRLGWVHGDIKSNNVIISRDADDTPKATIIDFDMSQRVGTNLMYSSGGTFGYQAPEDFLGAPVDQYKRDSWMLGATIYSSLAGTPPYGFMRNKKPKGVFKLSSLAMAQKMLRVYHTSVNSYRPVKKAENARLLAVMESLMTPDVDDRPTAINLQGSTATWLAESGSEPADMPQIWTKVMSSAALPPPTPADA</sequence>
<keyword evidence="5" id="KW-0067">ATP-binding</keyword>
<dbReference type="InterPro" id="IPR050660">
    <property type="entry name" value="NEK_Ser/Thr_kinase"/>
</dbReference>